<accession>A0ABZ0V7X0</accession>
<dbReference type="EC" id="2.4.-.-" evidence="3"/>
<keyword evidence="4" id="KW-1185">Reference proteome</keyword>
<feature type="domain" description="Glycosyl transferase family 1" evidence="2">
    <location>
        <begin position="278"/>
        <end position="430"/>
    </location>
</feature>
<dbReference type="InterPro" id="IPR001296">
    <property type="entry name" value="Glyco_trans_1"/>
</dbReference>
<proteinExistence type="predicted"/>
<dbReference type="RefSeq" id="WP_322409824.1">
    <property type="nucleotide sequence ID" value="NZ_CP139779.1"/>
</dbReference>
<sequence>MTVFPDAEYVILSSRLIPDQDGGYTLATLARARQMAAAGVHGGQGPLLLTVDPGTSEEHAHHRAVFDGRDLITGVDRMRNLFDEARGADGGAAAWLLDAARPGDPDPALEYRPVPAGHPAVALPIIPDDPDWHITTAPIAVHGADGRVRGILPGFGALYRAWLEHVVAGLRADDPARPVIVVCESRQLGELLAGWDDPEVRLLHSIHTVHMEPPYTMDAETNALWERWFSVAERFDAVLWPTAAQRDAIQARFGASDVHIVVPNGVPAASAVAPLAGRDPNQVVMLNRLAFQKRVDHAVRAFAGVIRVLPEARLEIFGDGPLRGEVQALIDELGVGSHVVLRGPTDDPGRVLDEAAVFLSTSRHEGQGLSLAEALVRGCPVVAYDAPFGPAEALAGGGGLLVPNGDIEAMTQALVRVLTDLDLRHRLSVEAVEAARRIEPAHVMAALAGAVRDVLAKPSRRSAQS</sequence>
<dbReference type="Gene3D" id="3.40.50.2000">
    <property type="entry name" value="Glycogen Phosphorylase B"/>
    <property type="match status" value="2"/>
</dbReference>
<evidence type="ECO:0000313" key="4">
    <source>
        <dbReference type="Proteomes" id="UP001324533"/>
    </source>
</evidence>
<organism evidence="3 4">
    <name type="scientific">Microbacterium invictum</name>
    <dbReference type="NCBI Taxonomy" id="515415"/>
    <lineage>
        <taxon>Bacteria</taxon>
        <taxon>Bacillati</taxon>
        <taxon>Actinomycetota</taxon>
        <taxon>Actinomycetes</taxon>
        <taxon>Micrococcales</taxon>
        <taxon>Microbacteriaceae</taxon>
        <taxon>Microbacterium</taxon>
    </lineage>
</organism>
<dbReference type="SUPFAM" id="SSF53756">
    <property type="entry name" value="UDP-Glycosyltransferase/glycogen phosphorylase"/>
    <property type="match status" value="1"/>
</dbReference>
<dbReference type="Proteomes" id="UP001324533">
    <property type="component" value="Chromosome"/>
</dbReference>
<evidence type="ECO:0000259" key="2">
    <source>
        <dbReference type="Pfam" id="PF00534"/>
    </source>
</evidence>
<protein>
    <submittedName>
        <fullName evidence="3">Glycosyltransferase</fullName>
        <ecNumber evidence="3">2.4.-.-</ecNumber>
    </submittedName>
</protein>
<keyword evidence="3" id="KW-0328">Glycosyltransferase</keyword>
<reference evidence="3 4" key="1">
    <citation type="submission" date="2023-06" db="EMBL/GenBank/DDBJ databases">
        <title>Rock-solubilizing bacteria, Microbacterium invictum, promotes re-establishment of vegetation in rocky wasteland by accelerating rock bio-weathering and reshaping soil bacterial community.</title>
        <authorList>
            <person name="Liu C."/>
        </authorList>
    </citation>
    <scope>NUCLEOTIDE SEQUENCE [LARGE SCALE GENOMIC DNA]</scope>
    <source>
        <strain evidence="3 4">X-18</strain>
    </source>
</reference>
<dbReference type="Pfam" id="PF00534">
    <property type="entry name" value="Glycos_transf_1"/>
    <property type="match status" value="1"/>
</dbReference>
<dbReference type="PANTHER" id="PTHR12526:SF630">
    <property type="entry name" value="GLYCOSYLTRANSFERASE"/>
    <property type="match status" value="1"/>
</dbReference>
<evidence type="ECO:0000313" key="3">
    <source>
        <dbReference type="EMBL" id="WQB69702.1"/>
    </source>
</evidence>
<dbReference type="EMBL" id="CP139779">
    <property type="protein sequence ID" value="WQB69702.1"/>
    <property type="molecule type" value="Genomic_DNA"/>
</dbReference>
<evidence type="ECO:0000256" key="1">
    <source>
        <dbReference type="ARBA" id="ARBA00022679"/>
    </source>
</evidence>
<dbReference type="GO" id="GO:0016757">
    <property type="term" value="F:glycosyltransferase activity"/>
    <property type="evidence" value="ECO:0007669"/>
    <property type="project" value="UniProtKB-KW"/>
</dbReference>
<name>A0ABZ0V7X0_9MICO</name>
<gene>
    <name evidence="3" type="ORF">T9R20_13495</name>
</gene>
<dbReference type="PANTHER" id="PTHR12526">
    <property type="entry name" value="GLYCOSYLTRANSFERASE"/>
    <property type="match status" value="1"/>
</dbReference>
<keyword evidence="1 3" id="KW-0808">Transferase</keyword>